<evidence type="ECO:0000313" key="2">
    <source>
        <dbReference type="Proteomes" id="UP000606974"/>
    </source>
</evidence>
<name>A0A8H7A8G0_9EURO</name>
<evidence type="ECO:0000313" key="1">
    <source>
        <dbReference type="EMBL" id="KAF7504570.1"/>
    </source>
</evidence>
<accession>A0A8H7A8G0</accession>
<dbReference type="Proteomes" id="UP000606974">
    <property type="component" value="Unassembled WGS sequence"/>
</dbReference>
<dbReference type="EMBL" id="JAACFV010000133">
    <property type="protein sequence ID" value="KAF7504570.1"/>
    <property type="molecule type" value="Genomic_DNA"/>
</dbReference>
<sequence length="227" mass="25336">MMALLTESVPGFEESWIECLDDLTRYRMAFDEVNTRDRKVWAAAAKMCSYQPFDRSLHVERIQHHLAVLARPSIVNFLNTTTTQESPDRQTEVVPRSRACPRPLPPEDYLMRGLTAASFHSSAKTHSQMWPSVGVMLSQPHDAAAEKDCLSEQVQNITSRPAHGYPERGNWTGYVTNSSNASTLTFPLRMISPAILNLGLACLALSRIPVAFAEQVFEPSQGSTRSN</sequence>
<comment type="caution">
    <text evidence="1">The sequence shown here is derived from an EMBL/GenBank/DDBJ whole genome shotgun (WGS) entry which is preliminary data.</text>
</comment>
<gene>
    <name evidence="1" type="ORF">GJ744_002065</name>
</gene>
<keyword evidence="2" id="KW-1185">Reference proteome</keyword>
<protein>
    <submittedName>
        <fullName evidence="1">Uncharacterized protein</fullName>
    </submittedName>
</protein>
<dbReference type="OrthoDB" id="2017974at2759"/>
<organism evidence="1 2">
    <name type="scientific">Endocarpon pusillum</name>
    <dbReference type="NCBI Taxonomy" id="364733"/>
    <lineage>
        <taxon>Eukaryota</taxon>
        <taxon>Fungi</taxon>
        <taxon>Dikarya</taxon>
        <taxon>Ascomycota</taxon>
        <taxon>Pezizomycotina</taxon>
        <taxon>Eurotiomycetes</taxon>
        <taxon>Chaetothyriomycetidae</taxon>
        <taxon>Verrucariales</taxon>
        <taxon>Verrucariaceae</taxon>
        <taxon>Endocarpon</taxon>
    </lineage>
</organism>
<dbReference type="AlphaFoldDB" id="A0A8H7A8G0"/>
<reference evidence="1" key="1">
    <citation type="submission" date="2020-02" db="EMBL/GenBank/DDBJ databases">
        <authorList>
            <person name="Palmer J.M."/>
        </authorList>
    </citation>
    <scope>NUCLEOTIDE SEQUENCE</scope>
    <source>
        <strain evidence="1">EPUS1.4</strain>
        <tissue evidence="1">Thallus</tissue>
    </source>
</reference>
<proteinExistence type="predicted"/>